<comment type="caution">
    <text evidence="2">The sequence shown here is derived from an EMBL/GenBank/DDBJ whole genome shotgun (WGS) entry which is preliminary data.</text>
</comment>
<keyword evidence="1" id="KW-0732">Signal</keyword>
<reference evidence="2 3" key="1">
    <citation type="submission" date="2020-08" db="EMBL/GenBank/DDBJ databases">
        <title>Genomic Encyclopedia of Type Strains, Phase IV (KMG-IV): sequencing the most valuable type-strain genomes for metagenomic binning, comparative biology and taxonomic classification.</title>
        <authorList>
            <person name="Goeker M."/>
        </authorList>
    </citation>
    <scope>NUCLEOTIDE SEQUENCE [LARGE SCALE GENOMIC DNA]</scope>
    <source>
        <strain evidence="2 3">DSM 18233</strain>
    </source>
</reference>
<protein>
    <recommendedName>
        <fullName evidence="4">Surface antigen domain-containing protein</fullName>
    </recommendedName>
</protein>
<dbReference type="Proteomes" id="UP000543030">
    <property type="component" value="Unassembled WGS sequence"/>
</dbReference>
<proteinExistence type="predicted"/>
<evidence type="ECO:0000313" key="2">
    <source>
        <dbReference type="EMBL" id="MBB5189416.1"/>
    </source>
</evidence>
<evidence type="ECO:0000313" key="3">
    <source>
        <dbReference type="Proteomes" id="UP000543030"/>
    </source>
</evidence>
<evidence type="ECO:0000256" key="1">
    <source>
        <dbReference type="SAM" id="SignalP"/>
    </source>
</evidence>
<feature type="signal peptide" evidence="1">
    <location>
        <begin position="1"/>
        <end position="25"/>
    </location>
</feature>
<evidence type="ECO:0008006" key="4">
    <source>
        <dbReference type="Google" id="ProtNLM"/>
    </source>
</evidence>
<dbReference type="RefSeq" id="WP_184096507.1">
    <property type="nucleotide sequence ID" value="NZ_JACHHN010000001.1"/>
</dbReference>
<dbReference type="EMBL" id="JACHHN010000001">
    <property type="protein sequence ID" value="MBB5189416.1"/>
    <property type="molecule type" value="Genomic_DNA"/>
</dbReference>
<gene>
    <name evidence="2" type="ORF">HNQ50_000126</name>
</gene>
<organism evidence="2 3">
    <name type="scientific">Silvimonas terrae</name>
    <dbReference type="NCBI Taxonomy" id="300266"/>
    <lineage>
        <taxon>Bacteria</taxon>
        <taxon>Pseudomonadati</taxon>
        <taxon>Pseudomonadota</taxon>
        <taxon>Betaproteobacteria</taxon>
        <taxon>Neisseriales</taxon>
        <taxon>Chitinibacteraceae</taxon>
        <taxon>Silvimonas</taxon>
    </lineage>
</organism>
<feature type="chain" id="PRO_5032335538" description="Surface antigen domain-containing protein" evidence="1">
    <location>
        <begin position="26"/>
        <end position="166"/>
    </location>
</feature>
<accession>A0A840RAD6</accession>
<dbReference type="AlphaFoldDB" id="A0A840RAD6"/>
<name>A0A840RAD6_9NEIS</name>
<dbReference type="PROSITE" id="PS51257">
    <property type="entry name" value="PROKAR_LIPOPROTEIN"/>
    <property type="match status" value="1"/>
</dbReference>
<keyword evidence="3" id="KW-1185">Reference proteome</keyword>
<sequence length="166" mass="17508">MNPRLAVKSGGLLLLLLSLQGCQMAGSLSGAAAALSMSAITANPAAGVAIGLAVQAGVDEASKNVTRRLHKDQQEQIAAVVGESPVGQTHPWQVNHVLPIENGAGQVRVLVQTENALATCKTFLFTDTPPGPETQWFHGVACRNPTTRQWQWALAEPAVGRWGNLQ</sequence>